<organism evidence="4 5">
    <name type="scientific">Methylobacterium iners</name>
    <dbReference type="NCBI Taxonomy" id="418707"/>
    <lineage>
        <taxon>Bacteria</taxon>
        <taxon>Pseudomonadati</taxon>
        <taxon>Pseudomonadota</taxon>
        <taxon>Alphaproteobacteria</taxon>
        <taxon>Hyphomicrobiales</taxon>
        <taxon>Methylobacteriaceae</taxon>
        <taxon>Methylobacterium</taxon>
    </lineage>
</organism>
<dbReference type="RefSeq" id="WP_238242453.1">
    <property type="nucleotide sequence ID" value="NZ_BPQP01000006.1"/>
</dbReference>
<evidence type="ECO:0000256" key="3">
    <source>
        <dbReference type="SAM" id="MobiDB-lite"/>
    </source>
</evidence>
<feature type="region of interest" description="Disordered" evidence="3">
    <location>
        <begin position="1"/>
        <end position="20"/>
    </location>
</feature>
<dbReference type="InterPro" id="IPR004629">
    <property type="entry name" value="WecG_TagA_CpsF"/>
</dbReference>
<sequence length="272" mass="29544">MSTSLETCSDPVEAATEPAGPRERHICRIGGLPIAATDRAEAAELMAALALGRRGTGRPPAYITSANGQVLSVCAGNPELRRLFETADIIHADGMSLVFAARLLSRQPLPERVATTDLFHDVAGLAERYGLSFYLLGATPEGIARATSAVRRQYPNLRIAGSHHGYTAPEDEAALVRSIAAAAPDILWIGMGVPREQRFAVRWREQLAGVGVIKTSGGLFDFLSGASPRAPRWMQSCGLEWLYRMLNEPGRLGLRYLTTNPHAVYILLRQTR</sequence>
<dbReference type="PANTHER" id="PTHR34136">
    <property type="match status" value="1"/>
</dbReference>
<keyword evidence="2" id="KW-0808">Transferase</keyword>
<evidence type="ECO:0000256" key="1">
    <source>
        <dbReference type="ARBA" id="ARBA00022676"/>
    </source>
</evidence>
<proteinExistence type="predicted"/>
<dbReference type="Proteomes" id="UP001055125">
    <property type="component" value="Unassembled WGS sequence"/>
</dbReference>
<keyword evidence="5" id="KW-1185">Reference proteome</keyword>
<evidence type="ECO:0000256" key="2">
    <source>
        <dbReference type="ARBA" id="ARBA00022679"/>
    </source>
</evidence>
<reference evidence="4" key="2">
    <citation type="submission" date="2021-08" db="EMBL/GenBank/DDBJ databases">
        <authorList>
            <person name="Tani A."/>
            <person name="Ola A."/>
            <person name="Ogura Y."/>
            <person name="Katsura K."/>
            <person name="Hayashi T."/>
        </authorList>
    </citation>
    <scope>NUCLEOTIDE SEQUENCE</scope>
    <source>
        <strain evidence="4">DSM 19015</strain>
    </source>
</reference>
<dbReference type="Pfam" id="PF03808">
    <property type="entry name" value="Glyco_tran_WecG"/>
    <property type="match status" value="1"/>
</dbReference>
<evidence type="ECO:0000313" key="5">
    <source>
        <dbReference type="Proteomes" id="UP001055125"/>
    </source>
</evidence>
<comment type="caution">
    <text evidence="4">The sequence shown here is derived from an EMBL/GenBank/DDBJ whole genome shotgun (WGS) entry which is preliminary data.</text>
</comment>
<keyword evidence="1" id="KW-0328">Glycosyltransferase</keyword>
<dbReference type="EMBL" id="BPQP01000006">
    <property type="protein sequence ID" value="GJD93252.1"/>
    <property type="molecule type" value="Genomic_DNA"/>
</dbReference>
<gene>
    <name evidence="4" type="ORF">OCOJLMKI_0443</name>
</gene>
<name>A0ABQ4RUF9_9HYPH</name>
<evidence type="ECO:0000313" key="4">
    <source>
        <dbReference type="EMBL" id="GJD93252.1"/>
    </source>
</evidence>
<protein>
    <submittedName>
        <fullName evidence="4">N-acetylglucosaminyldiphosphoundecaprenol N-acetyl-beta-D-mannosaminyltransferase</fullName>
    </submittedName>
</protein>
<accession>A0ABQ4RUF9</accession>
<dbReference type="PANTHER" id="PTHR34136:SF1">
    <property type="entry name" value="UDP-N-ACETYL-D-MANNOSAMINURONIC ACID TRANSFERASE"/>
    <property type="match status" value="1"/>
</dbReference>
<dbReference type="CDD" id="cd06533">
    <property type="entry name" value="Glyco_transf_WecG_TagA"/>
    <property type="match status" value="1"/>
</dbReference>
<dbReference type="NCBIfam" id="TIGR00696">
    <property type="entry name" value="wecG_tagA_cpsF"/>
    <property type="match status" value="1"/>
</dbReference>
<reference evidence="4" key="1">
    <citation type="journal article" date="2021" name="Front. Microbiol.">
        <title>Comprehensive Comparative Genomics and Phenotyping of Methylobacterium Species.</title>
        <authorList>
            <person name="Alessa O."/>
            <person name="Ogura Y."/>
            <person name="Fujitani Y."/>
            <person name="Takami H."/>
            <person name="Hayashi T."/>
            <person name="Sahin N."/>
            <person name="Tani A."/>
        </authorList>
    </citation>
    <scope>NUCLEOTIDE SEQUENCE</scope>
    <source>
        <strain evidence="4">DSM 19015</strain>
    </source>
</reference>